<evidence type="ECO:0000256" key="2">
    <source>
        <dbReference type="SAM" id="MobiDB-lite"/>
    </source>
</evidence>
<dbReference type="InterPro" id="IPR004474">
    <property type="entry name" value="LytR_CpsA_psr"/>
</dbReference>
<evidence type="ECO:0000256" key="3">
    <source>
        <dbReference type="SAM" id="Phobius"/>
    </source>
</evidence>
<dbReference type="OrthoDB" id="4349935at2"/>
<evidence type="ECO:0000313" key="6">
    <source>
        <dbReference type="EMBL" id="TWG00079.1"/>
    </source>
</evidence>
<comment type="similarity">
    <text evidence="1">Belongs to the LytR/CpsA/Psr (LCP) family.</text>
</comment>
<evidence type="ECO:0000313" key="7">
    <source>
        <dbReference type="Proteomes" id="UP000317940"/>
    </source>
</evidence>
<feature type="transmembrane region" description="Helical" evidence="3">
    <location>
        <begin position="237"/>
        <end position="257"/>
    </location>
</feature>
<dbReference type="AlphaFoldDB" id="A0A561UL34"/>
<dbReference type="InterPro" id="IPR027381">
    <property type="entry name" value="LytR/CpsA/Psr_C"/>
</dbReference>
<accession>A0A561UL34</accession>
<dbReference type="Pfam" id="PF13399">
    <property type="entry name" value="LytR_C"/>
    <property type="match status" value="1"/>
</dbReference>
<feature type="domain" description="Cell envelope-related transcriptional attenuator" evidence="4">
    <location>
        <begin position="328"/>
        <end position="429"/>
    </location>
</feature>
<keyword evidence="3" id="KW-0812">Transmembrane</keyword>
<feature type="domain" description="LytR/CpsA/Psr regulator C-terminal" evidence="5">
    <location>
        <begin position="513"/>
        <end position="599"/>
    </location>
</feature>
<sequence>MTGTADRNGPDDGDWAAGVHPQAQAQQQQPYGEYYAQPEYQGYAEPAQHYQGEQAYQGQGYQQQPFYDQQQGYGQPVYEQPGYEQPYQQPSYEQSGYEQQGYQQPGYGQPYQQPYYQEYPAEPQYPAAPAQAAAAAPVAPPQPPAPAPPAPPAPRRPRQEAPKPAPAAEPAPERSEMVGGSRPAGRPKTQQDSYQTGEFTFVDEEAEESEDVIDWLKFAESRSERRDERRRKLRTRLLAGAVALLLVGGGTVGYLWANGTLFGSPTAAQATGGRNVVVVHLHELTGKVSTALLVNDSSGHKGSILLLPDTLQLPSPNGGTVDTGDALNTIGAAPVRDALATMLGAPVKGTWRLDTPYLQLLVSQIGGIKVDTDVQITGPDGKVLVEKGSQRTLTGDAAVAYATYQGQGETRDTQLRRFGQVLSALIAAMPNDLPDAQDDVHRIGAVLDPSLPEQALAGVLVQLNQQSAAGHLSTSELPVKPDGSIDEATAGAMVKQVLGGTVHTAAVTNAPARVGLVDATGTGGNAQSAQTQVINAGLTFVPNGGTAPAQAASEIRYTDDARAAAAHSLAQSLGLPDSAVKKVTDPQTVDLLVVLGKDYQPPKTQ</sequence>
<evidence type="ECO:0000259" key="4">
    <source>
        <dbReference type="Pfam" id="PF03816"/>
    </source>
</evidence>
<evidence type="ECO:0000259" key="5">
    <source>
        <dbReference type="Pfam" id="PF13399"/>
    </source>
</evidence>
<protein>
    <submittedName>
        <fullName evidence="6">LytR family transcriptional attenuator</fullName>
    </submittedName>
</protein>
<feature type="compositionally biased region" description="Pro residues" evidence="2">
    <location>
        <begin position="138"/>
        <end position="154"/>
    </location>
</feature>
<dbReference type="PANTHER" id="PTHR33392">
    <property type="entry name" value="POLYISOPRENYL-TEICHOIC ACID--PEPTIDOGLYCAN TEICHOIC ACID TRANSFERASE TAGU"/>
    <property type="match status" value="1"/>
</dbReference>
<reference evidence="6 7" key="1">
    <citation type="submission" date="2019-06" db="EMBL/GenBank/DDBJ databases">
        <title>Sequencing the genomes of 1000 actinobacteria strains.</title>
        <authorList>
            <person name="Klenk H.-P."/>
        </authorList>
    </citation>
    <scope>NUCLEOTIDE SEQUENCE [LARGE SCALE GENOMIC DNA]</scope>
    <source>
        <strain evidence="6 7">DSM 44826</strain>
    </source>
</reference>
<evidence type="ECO:0000256" key="1">
    <source>
        <dbReference type="ARBA" id="ARBA00006068"/>
    </source>
</evidence>
<keyword evidence="7" id="KW-1185">Reference proteome</keyword>
<feature type="region of interest" description="Disordered" evidence="2">
    <location>
        <begin position="1"/>
        <end position="195"/>
    </location>
</feature>
<dbReference type="Gene3D" id="3.40.630.190">
    <property type="entry name" value="LCP protein"/>
    <property type="match status" value="1"/>
</dbReference>
<comment type="caution">
    <text evidence="6">The sequence shown here is derived from an EMBL/GenBank/DDBJ whole genome shotgun (WGS) entry which is preliminary data.</text>
</comment>
<name>A0A561UL34_9ACTN</name>
<dbReference type="RefSeq" id="WP_145906230.1">
    <property type="nucleotide sequence ID" value="NZ_VIWT01000001.1"/>
</dbReference>
<dbReference type="EMBL" id="VIWT01000001">
    <property type="protein sequence ID" value="TWG00079.1"/>
    <property type="molecule type" value="Genomic_DNA"/>
</dbReference>
<keyword evidence="3" id="KW-0472">Membrane</keyword>
<keyword evidence="3" id="KW-1133">Transmembrane helix</keyword>
<feature type="compositionally biased region" description="Low complexity" evidence="2">
    <location>
        <begin position="21"/>
        <end position="137"/>
    </location>
</feature>
<dbReference type="InterPro" id="IPR050922">
    <property type="entry name" value="LytR/CpsA/Psr_CW_biosynth"/>
</dbReference>
<organism evidence="6 7">
    <name type="scientific">Kitasatospora viridis</name>
    <dbReference type="NCBI Taxonomy" id="281105"/>
    <lineage>
        <taxon>Bacteria</taxon>
        <taxon>Bacillati</taxon>
        <taxon>Actinomycetota</taxon>
        <taxon>Actinomycetes</taxon>
        <taxon>Kitasatosporales</taxon>
        <taxon>Streptomycetaceae</taxon>
        <taxon>Kitasatospora</taxon>
    </lineage>
</organism>
<proteinExistence type="inferred from homology"/>
<dbReference type="PANTHER" id="PTHR33392:SF6">
    <property type="entry name" value="POLYISOPRENYL-TEICHOIC ACID--PEPTIDOGLYCAN TEICHOIC ACID TRANSFERASE TAGU"/>
    <property type="match status" value="1"/>
</dbReference>
<dbReference type="Pfam" id="PF03816">
    <property type="entry name" value="LytR_cpsA_psr"/>
    <property type="match status" value="1"/>
</dbReference>
<gene>
    <name evidence="6" type="ORF">FHX73_113945</name>
</gene>
<dbReference type="Proteomes" id="UP000317940">
    <property type="component" value="Unassembled WGS sequence"/>
</dbReference>